<evidence type="ECO:0000256" key="1">
    <source>
        <dbReference type="ARBA" id="ARBA00006895"/>
    </source>
</evidence>
<dbReference type="Proteomes" id="UP001230188">
    <property type="component" value="Unassembled WGS sequence"/>
</dbReference>
<feature type="domain" description="Splicing factor cactin central" evidence="6">
    <location>
        <begin position="68"/>
        <end position="249"/>
    </location>
</feature>
<feature type="coiled-coil region" evidence="3">
    <location>
        <begin position="200"/>
        <end position="227"/>
    </location>
</feature>
<reference evidence="7" key="1">
    <citation type="submission" date="2023-01" db="EMBL/GenBank/DDBJ databases">
        <title>Metagenome sequencing of chrysophaentin producing Chrysophaeum taylorii.</title>
        <authorList>
            <person name="Davison J."/>
            <person name="Bewley C."/>
        </authorList>
    </citation>
    <scope>NUCLEOTIDE SEQUENCE</scope>
    <source>
        <strain evidence="7">NIES-1699</strain>
    </source>
</reference>
<dbReference type="AlphaFoldDB" id="A0AAD7UEQ5"/>
<dbReference type="InterPro" id="IPR018816">
    <property type="entry name" value="Cactin_central"/>
</dbReference>
<accession>A0AAD7UEQ5</accession>
<feature type="domain" description="Splicing factor Cactin C-terminal" evidence="5">
    <location>
        <begin position="317"/>
        <end position="442"/>
    </location>
</feature>
<name>A0AAD7UEQ5_9STRA</name>
<dbReference type="PANTHER" id="PTHR21737:SF4">
    <property type="entry name" value="SPLICING FACTOR CACTIN"/>
    <property type="match status" value="1"/>
</dbReference>
<gene>
    <name evidence="7" type="ORF">CTAYLR_003668</name>
</gene>
<dbReference type="PANTHER" id="PTHR21737">
    <property type="entry name" value="POLYGLUTAMINE BINDING PROTEIN 1/MARVEL MEMBRANE-ASSOCIATING DOMAIN CONTAINING 3"/>
    <property type="match status" value="1"/>
</dbReference>
<dbReference type="GO" id="GO:0005737">
    <property type="term" value="C:cytoplasm"/>
    <property type="evidence" value="ECO:0007669"/>
    <property type="project" value="TreeGrafter"/>
</dbReference>
<dbReference type="GO" id="GO:0045292">
    <property type="term" value="P:mRNA cis splicing, via spliceosome"/>
    <property type="evidence" value="ECO:0007669"/>
    <property type="project" value="TreeGrafter"/>
</dbReference>
<evidence type="ECO:0000259" key="6">
    <source>
        <dbReference type="Pfam" id="PF10312"/>
    </source>
</evidence>
<keyword evidence="8" id="KW-1185">Reference proteome</keyword>
<evidence type="ECO:0000259" key="5">
    <source>
        <dbReference type="Pfam" id="PF09732"/>
    </source>
</evidence>
<dbReference type="EMBL" id="JAQMWT010000388">
    <property type="protein sequence ID" value="KAJ8602269.1"/>
    <property type="molecule type" value="Genomic_DNA"/>
</dbReference>
<evidence type="ECO:0000313" key="7">
    <source>
        <dbReference type="EMBL" id="KAJ8602269.1"/>
    </source>
</evidence>
<evidence type="ECO:0000256" key="4">
    <source>
        <dbReference type="SAM" id="MobiDB-lite"/>
    </source>
</evidence>
<sequence>MVGYTNEKNPFGDRDLGKKFTWKKNKKESVESEKRILAEIEKVRERRSARESEVAAQERMRELEARKTAAAEEDWEAKEEAFHLRQTKVRSRLRLGAGRAKPVDRVAQNILLLEEDLSGVDAELRSPRDILAGLSAADLREFRDDARPYVSADPARESFWRATLAVADYELELAERRDRGEAERGSVHAAVAADLAASFADKSIENLEDASRQIEARRRDAQGADREYWDHAAAECEFAAAAKTLESAHADILERLGNQRRTTTEKKKKPVASTLAKPEADDSPAAAAMVEREQDKLCADDEDLFTAEVPLPPRPNRRKPRYVNRVKTGYEWNKYNQTHYTPEEPPPKIVQGYRFNIFYPDLHRDQKAPTYVLEQWTDPAESNDRNAFCVIKFVSPGAPYDDLAFKIVNQEWEHGHRRGFKCVFDRGVLHLHFNFKRWRYRR</sequence>
<keyword evidence="3" id="KW-0175">Coiled coil</keyword>
<dbReference type="SMART" id="SM01050">
    <property type="entry name" value="CactinC_cactus"/>
    <property type="match status" value="1"/>
</dbReference>
<dbReference type="GO" id="GO:0005681">
    <property type="term" value="C:spliceosomal complex"/>
    <property type="evidence" value="ECO:0007669"/>
    <property type="project" value="TreeGrafter"/>
</dbReference>
<proteinExistence type="inferred from homology"/>
<feature type="coiled-coil region" evidence="3">
    <location>
        <begin position="46"/>
        <end position="73"/>
    </location>
</feature>
<dbReference type="InterPro" id="IPR019134">
    <property type="entry name" value="Cactin_C"/>
</dbReference>
<evidence type="ECO:0000313" key="8">
    <source>
        <dbReference type="Proteomes" id="UP001230188"/>
    </source>
</evidence>
<comment type="similarity">
    <text evidence="1">Belongs to the CACTIN family.</text>
</comment>
<evidence type="ECO:0000256" key="3">
    <source>
        <dbReference type="SAM" id="Coils"/>
    </source>
</evidence>
<organism evidence="7 8">
    <name type="scientific">Chrysophaeum taylorii</name>
    <dbReference type="NCBI Taxonomy" id="2483200"/>
    <lineage>
        <taxon>Eukaryota</taxon>
        <taxon>Sar</taxon>
        <taxon>Stramenopiles</taxon>
        <taxon>Ochrophyta</taxon>
        <taxon>Pelagophyceae</taxon>
        <taxon>Pelagomonadales</taxon>
        <taxon>Pelagomonadaceae</taxon>
        <taxon>Chrysophaeum</taxon>
    </lineage>
</organism>
<feature type="region of interest" description="Disordered" evidence="4">
    <location>
        <begin position="257"/>
        <end position="286"/>
    </location>
</feature>
<protein>
    <recommendedName>
        <fullName evidence="2">Splicing factor Cactin</fullName>
    </recommendedName>
</protein>
<dbReference type="Pfam" id="PF10312">
    <property type="entry name" value="Cactin_mid"/>
    <property type="match status" value="1"/>
</dbReference>
<evidence type="ECO:0000256" key="2">
    <source>
        <dbReference type="ARBA" id="ARBA00034534"/>
    </source>
</evidence>
<dbReference type="Pfam" id="PF09732">
    <property type="entry name" value="CactinC_cactus"/>
    <property type="match status" value="1"/>
</dbReference>
<comment type="caution">
    <text evidence="7">The sequence shown here is derived from an EMBL/GenBank/DDBJ whole genome shotgun (WGS) entry which is preliminary data.</text>
</comment>